<reference evidence="2" key="1">
    <citation type="submission" date="2020-02" db="EMBL/GenBank/DDBJ databases">
        <authorList>
            <person name="Meier V. D."/>
        </authorList>
    </citation>
    <scope>NUCLEOTIDE SEQUENCE</scope>
    <source>
        <strain evidence="2">AVDCRST_MAG12</strain>
    </source>
</reference>
<sequence length="41" mass="4200">DGHPGHGSLVGRAPSAGVRPLRWGGAGQGNTARVPDRRRAV</sequence>
<gene>
    <name evidence="2" type="ORF">AVDCRST_MAG12-467</name>
</gene>
<organism evidence="2">
    <name type="scientific">uncultured Rubrobacteraceae bacterium</name>
    <dbReference type="NCBI Taxonomy" id="349277"/>
    <lineage>
        <taxon>Bacteria</taxon>
        <taxon>Bacillati</taxon>
        <taxon>Actinomycetota</taxon>
        <taxon>Rubrobacteria</taxon>
        <taxon>Rubrobacterales</taxon>
        <taxon>Rubrobacteraceae</taxon>
        <taxon>environmental samples</taxon>
    </lineage>
</organism>
<proteinExistence type="predicted"/>
<dbReference type="AlphaFoldDB" id="A0A6J4RJE2"/>
<feature type="non-terminal residue" evidence="2">
    <location>
        <position position="41"/>
    </location>
</feature>
<feature type="non-terminal residue" evidence="2">
    <location>
        <position position="1"/>
    </location>
</feature>
<name>A0A6J4RJE2_9ACTN</name>
<evidence type="ECO:0000313" key="2">
    <source>
        <dbReference type="EMBL" id="CAA9467703.1"/>
    </source>
</evidence>
<dbReference type="EMBL" id="CADCVK010000079">
    <property type="protein sequence ID" value="CAA9467703.1"/>
    <property type="molecule type" value="Genomic_DNA"/>
</dbReference>
<feature type="region of interest" description="Disordered" evidence="1">
    <location>
        <begin position="1"/>
        <end position="41"/>
    </location>
</feature>
<evidence type="ECO:0000256" key="1">
    <source>
        <dbReference type="SAM" id="MobiDB-lite"/>
    </source>
</evidence>
<accession>A0A6J4RJE2</accession>
<protein>
    <submittedName>
        <fullName evidence="2">Uncharacterized protein</fullName>
    </submittedName>
</protein>